<dbReference type="InterPro" id="IPR013737">
    <property type="entry name" value="Bac_rhamnosid_N"/>
</dbReference>
<sequence length="940" mass="104843">MTITHTTTRVTQLHAELHPDLFSGISTPRLSWITETRVADWQQTHHQIKLSTLDGQVLSSTGKQQSQESHLVPWPFAPLESRAQVTVQVQVWGSDGAESEWSAPLTLETGLLHAADWTAQAIGPVQEEDPTRPGPAPLLRKTFQVKSNLRHARLYITALGVHDTQINGQPISDQLFSPGWTSYHSRLRYHTFDVTQLLHEGHNAIGSMLGNGWYRGRLGFGGGRRNLYGEKLALIAQLELCYQDGQTERITTDESWKTHSGPITFDDLYDGERYDARLEQSGWSTPNFDDAHWAAAEVLPFDASLLVAPEGPPVRRIETLQVREVIQTPSGKTVLDFGQNLVGWLRIKVQGERGHTVTLRHAEVLENGELGMRPLRYAECTDTYTLKGEGLEVFEPRFTFHGFRYAEIENWPGNFDPADLEAVVVHSDLQRTGWFECSDPLINQFHQNVVWGMRGNFLDVPTDCPQRDERLGWTGDIQAFAPTAAFLYDVRGFLTSWLKDLKADQSENGAVPAVVPQVLPATLAAAAWGDASTIVPWTLYQHCGDTGVLEQQFDSMKKWVDFQHSRAGERLIWDMDMQFGDWLDPDAPPTNPGKAKTLPGVVATAYFARSADTVARSAKVLGRVEDAACYQKLAEDVREAFQQEYVTGRGRVLSDSVTAYSLALQFALLKDETQRHTAAKRLRELVRESGYLISTGFVGTPLVCDALCSVGEVDAAYLLLTQTECPSWLYPVTMGATTIWERWDSMLPDGSINPGEMTSFNHYALGAVADWLHRSVAGLAALEPGYRKLLVRPLPGQPLSFASARHLTPYGEAAVRWEKQNGDFQLSVTVPANTTARIELPDGQVFEVGSGQHTFHCSLEQKAAQPLTMNSTFDEVIQQPGVYQRLLALVRAHSGDHVDSFKSMLRSNQQGMCLKNAVWGVPYREELLEKMQTLLQEVRA</sequence>
<evidence type="ECO:0000313" key="8">
    <source>
        <dbReference type="EMBL" id="GGJ43019.1"/>
    </source>
</evidence>
<dbReference type="Gene3D" id="2.60.420.10">
    <property type="entry name" value="Maltose phosphorylase, domain 3"/>
    <property type="match status" value="1"/>
</dbReference>
<evidence type="ECO:0000259" key="7">
    <source>
        <dbReference type="Pfam" id="PF17390"/>
    </source>
</evidence>
<evidence type="ECO:0000256" key="3">
    <source>
        <dbReference type="ARBA" id="ARBA00022801"/>
    </source>
</evidence>
<evidence type="ECO:0000259" key="6">
    <source>
        <dbReference type="Pfam" id="PF17389"/>
    </source>
</evidence>
<proteinExistence type="predicted"/>
<dbReference type="Pfam" id="PF08531">
    <property type="entry name" value="Bac_rhamnosid_N"/>
    <property type="match status" value="1"/>
</dbReference>
<keyword evidence="3" id="KW-0378">Hydrolase</keyword>
<protein>
    <recommendedName>
        <fullName evidence="2">alpha-L-rhamnosidase</fullName>
        <ecNumber evidence="2">3.2.1.40</ecNumber>
    </recommendedName>
</protein>
<dbReference type="Pfam" id="PF25788">
    <property type="entry name" value="Ig_Rha78A_N"/>
    <property type="match status" value="1"/>
</dbReference>
<dbReference type="Pfam" id="PF17389">
    <property type="entry name" value="Bac_rhamnosid6H"/>
    <property type="match status" value="1"/>
</dbReference>
<dbReference type="EC" id="3.2.1.40" evidence="2"/>
<dbReference type="InterPro" id="IPR013783">
    <property type="entry name" value="Ig-like_fold"/>
</dbReference>
<dbReference type="InterPro" id="IPR008902">
    <property type="entry name" value="Rhamnosid_concanavalin"/>
</dbReference>
<dbReference type="EMBL" id="BMOD01000013">
    <property type="protein sequence ID" value="GGJ43019.1"/>
    <property type="molecule type" value="Genomic_DNA"/>
</dbReference>
<dbReference type="Pfam" id="PF17390">
    <property type="entry name" value="Bac_rhamnosid_C"/>
    <property type="match status" value="1"/>
</dbReference>
<comment type="catalytic activity">
    <reaction evidence="1">
        <text>Hydrolysis of terminal non-reducing alpha-L-rhamnose residues in alpha-L-rhamnosides.</text>
        <dbReference type="EC" id="3.2.1.40"/>
    </reaction>
</comment>
<dbReference type="RefSeq" id="WP_189004035.1">
    <property type="nucleotide sequence ID" value="NZ_BMOD01000013.1"/>
</dbReference>
<evidence type="ECO:0000256" key="2">
    <source>
        <dbReference type="ARBA" id="ARBA00012652"/>
    </source>
</evidence>
<dbReference type="Gene3D" id="2.60.120.260">
    <property type="entry name" value="Galactose-binding domain-like"/>
    <property type="match status" value="2"/>
</dbReference>
<keyword evidence="9" id="KW-1185">Reference proteome</keyword>
<accession>A0ABQ2D3D6</accession>
<dbReference type="Gene3D" id="1.50.10.10">
    <property type="match status" value="1"/>
</dbReference>
<dbReference type="InterPro" id="IPR016007">
    <property type="entry name" value="Alpha_rhamnosid"/>
</dbReference>
<dbReference type="PIRSF" id="PIRSF010631">
    <property type="entry name" value="A-rhamnsds"/>
    <property type="match status" value="1"/>
</dbReference>
<feature type="domain" description="Alpha-L-rhamnosidase C-terminal" evidence="7">
    <location>
        <begin position="778"/>
        <end position="848"/>
    </location>
</feature>
<dbReference type="InterPro" id="IPR035398">
    <property type="entry name" value="Bac_rhamnosid_C"/>
</dbReference>
<dbReference type="SUPFAM" id="SSF48208">
    <property type="entry name" value="Six-hairpin glycosidases"/>
    <property type="match status" value="1"/>
</dbReference>
<feature type="domain" description="Alpha-L-rhamnosidase six-hairpin glycosidase" evidence="6">
    <location>
        <begin position="431"/>
        <end position="776"/>
    </location>
</feature>
<dbReference type="PANTHER" id="PTHR33307">
    <property type="entry name" value="ALPHA-RHAMNOSIDASE (EUROFUNG)"/>
    <property type="match status" value="1"/>
</dbReference>
<dbReference type="InterPro" id="IPR012341">
    <property type="entry name" value="6hp_glycosidase-like_sf"/>
</dbReference>
<evidence type="ECO:0000259" key="5">
    <source>
        <dbReference type="Pfam" id="PF08531"/>
    </source>
</evidence>
<comment type="caution">
    <text evidence="8">The sequence shown here is derived from an EMBL/GenBank/DDBJ whole genome shotgun (WGS) entry which is preliminary data.</text>
</comment>
<dbReference type="Gene3D" id="2.60.40.10">
    <property type="entry name" value="Immunoglobulins"/>
    <property type="match status" value="1"/>
</dbReference>
<organism evidence="8 9">
    <name type="scientific">Deinococcus roseus</name>
    <dbReference type="NCBI Taxonomy" id="392414"/>
    <lineage>
        <taxon>Bacteria</taxon>
        <taxon>Thermotogati</taxon>
        <taxon>Deinococcota</taxon>
        <taxon>Deinococci</taxon>
        <taxon>Deinococcales</taxon>
        <taxon>Deinococcaceae</taxon>
        <taxon>Deinococcus</taxon>
    </lineage>
</organism>
<evidence type="ECO:0000256" key="1">
    <source>
        <dbReference type="ARBA" id="ARBA00001445"/>
    </source>
</evidence>
<dbReference type="Pfam" id="PF05592">
    <property type="entry name" value="Bac_rhamnosid"/>
    <property type="match status" value="1"/>
</dbReference>
<feature type="domain" description="Alpha-L-rhamnosidase concanavalin-like" evidence="4">
    <location>
        <begin position="327"/>
        <end position="426"/>
    </location>
</feature>
<dbReference type="InterPro" id="IPR035396">
    <property type="entry name" value="Bac_rhamnosid6H"/>
</dbReference>
<evidence type="ECO:0000259" key="4">
    <source>
        <dbReference type="Pfam" id="PF05592"/>
    </source>
</evidence>
<name>A0ABQ2D3D6_9DEIO</name>
<dbReference type="InterPro" id="IPR008928">
    <property type="entry name" value="6-hairpin_glycosidase_sf"/>
</dbReference>
<dbReference type="PANTHER" id="PTHR33307:SF6">
    <property type="entry name" value="ALPHA-RHAMNOSIDASE (EUROFUNG)-RELATED"/>
    <property type="match status" value="1"/>
</dbReference>
<dbReference type="Proteomes" id="UP000632222">
    <property type="component" value="Unassembled WGS sequence"/>
</dbReference>
<feature type="domain" description="Bacterial alpha-L-rhamnosidase N-terminal" evidence="5">
    <location>
        <begin position="149"/>
        <end position="318"/>
    </location>
</feature>
<gene>
    <name evidence="8" type="ORF">GCM10008938_31530</name>
</gene>
<evidence type="ECO:0000313" key="9">
    <source>
        <dbReference type="Proteomes" id="UP000632222"/>
    </source>
</evidence>
<reference evidence="9" key="1">
    <citation type="journal article" date="2019" name="Int. J. Syst. Evol. Microbiol.">
        <title>The Global Catalogue of Microorganisms (GCM) 10K type strain sequencing project: providing services to taxonomists for standard genome sequencing and annotation.</title>
        <authorList>
            <consortium name="The Broad Institute Genomics Platform"/>
            <consortium name="The Broad Institute Genome Sequencing Center for Infectious Disease"/>
            <person name="Wu L."/>
            <person name="Ma J."/>
        </authorList>
    </citation>
    <scope>NUCLEOTIDE SEQUENCE [LARGE SCALE GENOMIC DNA]</scope>
    <source>
        <strain evidence="9">JCM 14370</strain>
    </source>
</reference>